<dbReference type="OrthoDB" id="10434414at2759"/>
<accession>R0MFL3</accession>
<dbReference type="HOGENOM" id="CLU_079118_0_0_1"/>
<name>R0MFL3_NOSB1</name>
<keyword evidence="1" id="KW-0732">Signal</keyword>
<evidence type="ECO:0000313" key="3">
    <source>
        <dbReference type="Proteomes" id="UP000016927"/>
    </source>
</evidence>
<proteinExistence type="predicted"/>
<organism evidence="2 3">
    <name type="scientific">Nosema bombycis (strain CQ1 / CVCC 102059)</name>
    <name type="common">Microsporidian parasite</name>
    <name type="synonym">Pebrine of silkworm</name>
    <dbReference type="NCBI Taxonomy" id="578461"/>
    <lineage>
        <taxon>Eukaryota</taxon>
        <taxon>Fungi</taxon>
        <taxon>Fungi incertae sedis</taxon>
        <taxon>Microsporidia</taxon>
        <taxon>Nosematidae</taxon>
        <taxon>Nosema</taxon>
    </lineage>
</organism>
<feature type="chain" id="PRO_5004355163" evidence="1">
    <location>
        <begin position="21"/>
        <end position="306"/>
    </location>
</feature>
<dbReference type="EMBL" id="KB909239">
    <property type="protein sequence ID" value="EOB12900.1"/>
    <property type="molecule type" value="Genomic_DNA"/>
</dbReference>
<evidence type="ECO:0000313" key="2">
    <source>
        <dbReference type="EMBL" id="EOB12900.1"/>
    </source>
</evidence>
<evidence type="ECO:0000256" key="1">
    <source>
        <dbReference type="SAM" id="SignalP"/>
    </source>
</evidence>
<gene>
    <name evidence="2" type="ORF">NBO_331g0001</name>
</gene>
<dbReference type="VEuPathDB" id="MicrosporidiaDB:NBO_331g0001"/>
<dbReference type="AlphaFoldDB" id="R0MFL3"/>
<sequence length="306" mass="36209">MKFLNLVSSTALLLLKCVICSKTNDVTNPQDSDELKNIQDLTEKMEMSKLDENVAFKQIIENENFVNLVKLMEAAYQMFIKLEENDLKTELAFHDDFKQKLQLLTKETLIKSKSLNRNIYESYLQETIQLIDEFIPLFKNKKDKDIAMRLPNLIQNIVLKFKDIEDLLPNVIELFNDSLTKCKSADLDGIRETFILLKRQIGELEQESDRYWDESIGWIIFYNDDKIQPSSLKTILEELRDKFPPFKKKNIRKQAVFCNTKVLEFFRHFSKMEKVEEKILNAVHSSFMRIWESKKNIDLLFKKTIE</sequence>
<keyword evidence="3" id="KW-1185">Reference proteome</keyword>
<feature type="signal peptide" evidence="1">
    <location>
        <begin position="1"/>
        <end position="20"/>
    </location>
</feature>
<reference evidence="2 3" key="1">
    <citation type="journal article" date="2013" name="BMC Genomics">
        <title>Comparative genomics of parasitic silkworm microsporidia reveal an association between genome expansion and host adaptation.</title>
        <authorList>
            <person name="Pan G."/>
            <person name="Xu J."/>
            <person name="Li T."/>
            <person name="Xia Q."/>
            <person name="Liu S.L."/>
            <person name="Zhang G."/>
            <person name="Li S."/>
            <person name="Li C."/>
            <person name="Liu H."/>
            <person name="Yang L."/>
            <person name="Liu T."/>
            <person name="Zhang X."/>
            <person name="Wu Z."/>
            <person name="Fan W."/>
            <person name="Dang X."/>
            <person name="Xiang H."/>
            <person name="Tao M."/>
            <person name="Li Y."/>
            <person name="Hu J."/>
            <person name="Li Z."/>
            <person name="Lin L."/>
            <person name="Luo J."/>
            <person name="Geng L."/>
            <person name="Wang L."/>
            <person name="Long M."/>
            <person name="Wan Y."/>
            <person name="He N."/>
            <person name="Zhang Z."/>
            <person name="Lu C."/>
            <person name="Keeling P.J."/>
            <person name="Wang J."/>
            <person name="Xiang Z."/>
            <person name="Zhou Z."/>
        </authorList>
    </citation>
    <scope>NUCLEOTIDE SEQUENCE [LARGE SCALE GENOMIC DNA]</scope>
    <source>
        <strain evidence="3">CQ1 / CVCC 102059</strain>
    </source>
</reference>
<dbReference type="Proteomes" id="UP000016927">
    <property type="component" value="Unassembled WGS sequence"/>
</dbReference>
<protein>
    <submittedName>
        <fullName evidence="2">Uncharacterized protein</fullName>
    </submittedName>
</protein>